<feature type="signal peptide" evidence="1">
    <location>
        <begin position="1"/>
        <end position="18"/>
    </location>
</feature>
<evidence type="ECO:0000313" key="3">
    <source>
        <dbReference type="EMBL" id="RMB63420.1"/>
    </source>
</evidence>
<dbReference type="EMBL" id="REFV01000002">
    <property type="protein sequence ID" value="RMB63420.1"/>
    <property type="molecule type" value="Genomic_DNA"/>
</dbReference>
<dbReference type="AlphaFoldDB" id="A0A3M0GFB9"/>
<dbReference type="OrthoDB" id="951410at2"/>
<feature type="domain" description="Lipid/polyisoprenoid-binding YceI-like" evidence="2">
    <location>
        <begin position="24"/>
        <end position="187"/>
    </location>
</feature>
<reference evidence="3 4" key="1">
    <citation type="submission" date="2018-10" db="EMBL/GenBank/DDBJ databases">
        <title>Dokdonia luteus sp. nov., isolated from sea water.</title>
        <authorList>
            <person name="Zhou L.Y."/>
            <person name="Du Z.J."/>
        </authorList>
    </citation>
    <scope>NUCLEOTIDE SEQUENCE [LARGE SCALE GENOMIC DNA]</scope>
    <source>
        <strain evidence="3 4">SH27</strain>
    </source>
</reference>
<evidence type="ECO:0000256" key="1">
    <source>
        <dbReference type="SAM" id="SignalP"/>
    </source>
</evidence>
<dbReference type="PANTHER" id="PTHR34406">
    <property type="entry name" value="PROTEIN YCEI"/>
    <property type="match status" value="1"/>
</dbReference>
<organism evidence="3 4">
    <name type="scientific">Dokdonia sinensis</name>
    <dbReference type="NCBI Taxonomy" id="2479847"/>
    <lineage>
        <taxon>Bacteria</taxon>
        <taxon>Pseudomonadati</taxon>
        <taxon>Bacteroidota</taxon>
        <taxon>Flavobacteriia</taxon>
        <taxon>Flavobacteriales</taxon>
        <taxon>Flavobacteriaceae</taxon>
        <taxon>Dokdonia</taxon>
    </lineage>
</organism>
<evidence type="ECO:0000313" key="4">
    <source>
        <dbReference type="Proteomes" id="UP000281985"/>
    </source>
</evidence>
<dbReference type="InterPro" id="IPR036761">
    <property type="entry name" value="TTHA0802/YceI-like_sf"/>
</dbReference>
<dbReference type="SUPFAM" id="SSF101874">
    <property type="entry name" value="YceI-like"/>
    <property type="match status" value="1"/>
</dbReference>
<name>A0A3M0GFB9_9FLAO</name>
<dbReference type="InterPro" id="IPR007372">
    <property type="entry name" value="Lipid/polyisoprenoid-bd_YceI"/>
</dbReference>
<proteinExistence type="predicted"/>
<dbReference type="Proteomes" id="UP000281985">
    <property type="component" value="Unassembled WGS sequence"/>
</dbReference>
<keyword evidence="4" id="KW-1185">Reference proteome</keyword>
<dbReference type="RefSeq" id="WP_121916223.1">
    <property type="nucleotide sequence ID" value="NZ_REFV01000002.1"/>
</dbReference>
<dbReference type="SMART" id="SM00867">
    <property type="entry name" value="YceI"/>
    <property type="match status" value="1"/>
</dbReference>
<accession>A0A3M0GFB9</accession>
<gene>
    <name evidence="3" type="ORF">EAX61_03250</name>
</gene>
<feature type="chain" id="PRO_5018195486" evidence="1">
    <location>
        <begin position="19"/>
        <end position="187"/>
    </location>
</feature>
<comment type="caution">
    <text evidence="3">The sequence shown here is derived from an EMBL/GenBank/DDBJ whole genome shotgun (WGS) entry which is preliminary data.</text>
</comment>
<keyword evidence="1" id="KW-0732">Signal</keyword>
<dbReference type="Gene3D" id="2.40.128.110">
    <property type="entry name" value="Lipid/polyisoprenoid-binding, YceI-like"/>
    <property type="match status" value="1"/>
</dbReference>
<dbReference type="Pfam" id="PF04264">
    <property type="entry name" value="YceI"/>
    <property type="match status" value="1"/>
</dbReference>
<dbReference type="PANTHER" id="PTHR34406:SF1">
    <property type="entry name" value="PROTEIN YCEI"/>
    <property type="match status" value="1"/>
</dbReference>
<sequence>MQKLIITIIILSSAICNAQFLDTNYTLDTDKSIIKWKGSYSFNFGEHPGIVQFEKGTLKTQNNMITGGEFTIDMTTIANDPDIDHESPIEHLRDEDFFHVSKFPKAVLKITDVIYIKEKNLHEVTADLTIKGITKSQKFYATASGENNTFKTKFKIDRTRWGIIYNHKLKDQAISDAIEFDVLLTFK</sequence>
<evidence type="ECO:0000259" key="2">
    <source>
        <dbReference type="SMART" id="SM00867"/>
    </source>
</evidence>
<protein>
    <submittedName>
        <fullName evidence="3">YceI family protein</fullName>
    </submittedName>
</protein>